<dbReference type="EnsemblMetazoa" id="SMAR000331-RA">
    <property type="protein sequence ID" value="SMAR000331-PA"/>
    <property type="gene ID" value="SMAR000331"/>
</dbReference>
<accession>T1IHL4</accession>
<dbReference type="PANTHER" id="PTHR15876:SF8">
    <property type="entry name" value="TRANSMEMBRANE PROTEIN ADIPOCYTE-ASSOCIATED 1"/>
    <property type="match status" value="1"/>
</dbReference>
<feature type="transmembrane region" description="Helical" evidence="6">
    <location>
        <begin position="233"/>
        <end position="256"/>
    </location>
</feature>
<organism evidence="7 8">
    <name type="scientific">Strigamia maritima</name>
    <name type="common">European centipede</name>
    <name type="synonym">Geophilus maritimus</name>
    <dbReference type="NCBI Taxonomy" id="126957"/>
    <lineage>
        <taxon>Eukaryota</taxon>
        <taxon>Metazoa</taxon>
        <taxon>Ecdysozoa</taxon>
        <taxon>Arthropoda</taxon>
        <taxon>Myriapoda</taxon>
        <taxon>Chilopoda</taxon>
        <taxon>Pleurostigmophora</taxon>
        <taxon>Geophilomorpha</taxon>
        <taxon>Linotaeniidae</taxon>
        <taxon>Strigamia</taxon>
    </lineage>
</organism>
<feature type="transmembrane region" description="Helical" evidence="6">
    <location>
        <begin position="119"/>
        <end position="142"/>
    </location>
</feature>
<evidence type="ECO:0000256" key="2">
    <source>
        <dbReference type="ARBA" id="ARBA00010125"/>
    </source>
</evidence>
<dbReference type="OMA" id="DRWKSIN"/>
<dbReference type="HOGENOM" id="CLU_056255_0_1_1"/>
<dbReference type="STRING" id="126957.T1IHL4"/>
<comment type="similarity">
    <text evidence="2">Belongs to the UPF0359 family.</text>
</comment>
<evidence type="ECO:0000313" key="7">
    <source>
        <dbReference type="EnsemblMetazoa" id="SMAR000331-PA"/>
    </source>
</evidence>
<keyword evidence="8" id="KW-1185">Reference proteome</keyword>
<keyword evidence="4 6" id="KW-1133">Transmembrane helix</keyword>
<dbReference type="PhylomeDB" id="T1IHL4"/>
<evidence type="ECO:0000313" key="8">
    <source>
        <dbReference type="Proteomes" id="UP000014500"/>
    </source>
</evidence>
<evidence type="ECO:0000256" key="5">
    <source>
        <dbReference type="ARBA" id="ARBA00023136"/>
    </source>
</evidence>
<name>T1IHL4_STRMM</name>
<keyword evidence="3 6" id="KW-0812">Transmembrane</keyword>
<dbReference type="InterPro" id="IPR018781">
    <property type="entry name" value="TPRA1/CAND2/CAND8"/>
</dbReference>
<evidence type="ECO:0000256" key="4">
    <source>
        <dbReference type="ARBA" id="ARBA00022989"/>
    </source>
</evidence>
<dbReference type="AlphaFoldDB" id="T1IHL4"/>
<protein>
    <recommendedName>
        <fullName evidence="9">Transmembrane protein adipocyte-associated 1 homolog</fullName>
    </recommendedName>
</protein>
<dbReference type="PANTHER" id="PTHR15876">
    <property type="entry name" value="TRANSMEMBRANE PROTEIN ADIPOCYTE-ASSOCIATED 1"/>
    <property type="match status" value="1"/>
</dbReference>
<evidence type="ECO:0000256" key="1">
    <source>
        <dbReference type="ARBA" id="ARBA00004141"/>
    </source>
</evidence>
<feature type="transmembrane region" description="Helical" evidence="6">
    <location>
        <begin position="79"/>
        <end position="99"/>
    </location>
</feature>
<feature type="transmembrane region" description="Helical" evidence="6">
    <location>
        <begin position="196"/>
        <end position="221"/>
    </location>
</feature>
<dbReference type="GO" id="GO:0004930">
    <property type="term" value="F:G protein-coupled receptor activity"/>
    <property type="evidence" value="ECO:0007669"/>
    <property type="project" value="TreeGrafter"/>
</dbReference>
<dbReference type="Proteomes" id="UP000014500">
    <property type="component" value="Unassembled WGS sequence"/>
</dbReference>
<dbReference type="GO" id="GO:0005886">
    <property type="term" value="C:plasma membrane"/>
    <property type="evidence" value="ECO:0007669"/>
    <property type="project" value="TreeGrafter"/>
</dbReference>
<feature type="transmembrane region" description="Helical" evidence="6">
    <location>
        <begin position="262"/>
        <end position="281"/>
    </location>
</feature>
<comment type="subcellular location">
    <subcellularLocation>
        <location evidence="1">Membrane</location>
        <topology evidence="1">Multi-pass membrane protein</topology>
    </subcellularLocation>
</comment>
<reference evidence="7" key="2">
    <citation type="submission" date="2015-02" db="UniProtKB">
        <authorList>
            <consortium name="EnsemblMetazoa"/>
        </authorList>
    </citation>
    <scope>IDENTIFICATION</scope>
</reference>
<feature type="transmembrane region" description="Helical" evidence="6">
    <location>
        <begin position="154"/>
        <end position="176"/>
    </location>
</feature>
<dbReference type="EMBL" id="JH429930">
    <property type="status" value="NOT_ANNOTATED_CDS"/>
    <property type="molecule type" value="Genomic_DNA"/>
</dbReference>
<reference evidence="8" key="1">
    <citation type="submission" date="2011-05" db="EMBL/GenBank/DDBJ databases">
        <authorList>
            <person name="Richards S.R."/>
            <person name="Qu J."/>
            <person name="Jiang H."/>
            <person name="Jhangiani S.N."/>
            <person name="Agravi P."/>
            <person name="Goodspeed R."/>
            <person name="Gross S."/>
            <person name="Mandapat C."/>
            <person name="Jackson L."/>
            <person name="Mathew T."/>
            <person name="Pu L."/>
            <person name="Thornton R."/>
            <person name="Saada N."/>
            <person name="Wilczek-Boney K.B."/>
            <person name="Lee S."/>
            <person name="Kovar C."/>
            <person name="Wu Y."/>
            <person name="Scherer S.E."/>
            <person name="Worley K.C."/>
            <person name="Muzny D.M."/>
            <person name="Gibbs R."/>
        </authorList>
    </citation>
    <scope>NUCLEOTIDE SEQUENCE</scope>
    <source>
        <strain evidence="8">Brora</strain>
    </source>
</reference>
<proteinExistence type="inferred from homology"/>
<keyword evidence="5 6" id="KW-0472">Membrane</keyword>
<evidence type="ECO:0000256" key="3">
    <source>
        <dbReference type="ARBA" id="ARBA00022692"/>
    </source>
</evidence>
<dbReference type="eggNOG" id="KOG4536">
    <property type="taxonomic scope" value="Eukaryota"/>
</dbReference>
<evidence type="ECO:0000256" key="6">
    <source>
        <dbReference type="SAM" id="Phobius"/>
    </source>
</evidence>
<sequence length="391" mass="45145">MLIKEEFKMISTTSTDPFVDDLTAFNNTDHFCLRILYQEIEDSRVRIWDLCILIPNLIFMLFLAARFNRARLKLRATGFPTFFTVYTLVIVNTVISVVRCLVAMSVNAADSLAEEVDKVLWIAVRFFLLSTELSVIIFCLAFGHLDSSTSIRRVLLFTSLLSLVFSITQGALELLQPDLNFRKFTRDYHIFAHGGMLFWFIICILFCMIYTTISILPWTRLRERLALPTKQSFYYYTLFLSILNLVQALGSGMLYFSLKTSGFVVDVTTFLYFTLFTPLVYKTFLSEFFNVTQPSIWFSYKTQVDEVNNSLYDSTQFEASTPVNPLYAHSLQSPDSITGGYAYNMSRSNSINSDPGYQQEFSKQLSMSINWKKVSSTLLYFCLIDRIERIE</sequence>
<dbReference type="Pfam" id="PF10160">
    <property type="entry name" value="Tmemb_40"/>
    <property type="match status" value="1"/>
</dbReference>
<feature type="transmembrane region" description="Helical" evidence="6">
    <location>
        <begin position="47"/>
        <end position="67"/>
    </location>
</feature>
<evidence type="ECO:0008006" key="9">
    <source>
        <dbReference type="Google" id="ProtNLM"/>
    </source>
</evidence>